<sequence>MTIHPRICLALLALLAGWGTIAEAGTVQTTMNVSATVQSSCLVSAAPIVFGSYDPTSATPTNAMGLITVTCTTGTNFVVGLNAGTAAGATVSTRQMSNAAQRLNYGLFTDASRTSNWGNTSGVDALPPITATLVPSVITVYGQIAAQQNVPAGAYSDTVTVTVTY</sequence>
<evidence type="ECO:0000259" key="2">
    <source>
        <dbReference type="Pfam" id="PF05229"/>
    </source>
</evidence>
<dbReference type="Pfam" id="PF05229">
    <property type="entry name" value="SCPU"/>
    <property type="match status" value="1"/>
</dbReference>
<dbReference type="Proteomes" id="UP001382935">
    <property type="component" value="Chromosome"/>
</dbReference>
<organism evidence="3 4">
    <name type="scientific">Sphingomonas kaistensis</name>
    <dbReference type="NCBI Taxonomy" id="298708"/>
    <lineage>
        <taxon>Bacteria</taxon>
        <taxon>Pseudomonadati</taxon>
        <taxon>Pseudomonadota</taxon>
        <taxon>Alphaproteobacteria</taxon>
        <taxon>Sphingomonadales</taxon>
        <taxon>Sphingomonadaceae</taxon>
        <taxon>Sphingomonas</taxon>
    </lineage>
</organism>
<dbReference type="InterPro" id="IPR007893">
    <property type="entry name" value="Spore_coat_U/FanG"/>
</dbReference>
<dbReference type="EMBL" id="CP145607">
    <property type="protein sequence ID" value="WWM70720.1"/>
    <property type="molecule type" value="Genomic_DNA"/>
</dbReference>
<feature type="domain" description="Spore coat protein U/FanG" evidence="2">
    <location>
        <begin position="29"/>
        <end position="162"/>
    </location>
</feature>
<dbReference type="InterPro" id="IPR053167">
    <property type="entry name" value="Spore_coat_component"/>
</dbReference>
<dbReference type="SMART" id="SM00972">
    <property type="entry name" value="SCPU"/>
    <property type="match status" value="1"/>
</dbReference>
<gene>
    <name evidence="3" type="ORF">V6R86_08545</name>
</gene>
<dbReference type="RefSeq" id="WP_338503722.1">
    <property type="nucleotide sequence ID" value="NZ_CP145607.1"/>
</dbReference>
<accession>A0ABZ2G182</accession>
<name>A0ABZ2G182_9SPHN</name>
<feature type="chain" id="PRO_5046921317" evidence="1">
    <location>
        <begin position="25"/>
        <end position="165"/>
    </location>
</feature>
<proteinExistence type="predicted"/>
<dbReference type="PANTHER" id="PTHR37089">
    <property type="entry name" value="PROTEIN U-RELATED"/>
    <property type="match status" value="1"/>
</dbReference>
<evidence type="ECO:0000313" key="3">
    <source>
        <dbReference type="EMBL" id="WWM70720.1"/>
    </source>
</evidence>
<keyword evidence="1" id="KW-0732">Signal</keyword>
<feature type="signal peptide" evidence="1">
    <location>
        <begin position="1"/>
        <end position="24"/>
    </location>
</feature>
<evidence type="ECO:0000313" key="4">
    <source>
        <dbReference type="Proteomes" id="UP001382935"/>
    </source>
</evidence>
<protein>
    <submittedName>
        <fullName evidence="3">Spore coat U domain-containing protein</fullName>
    </submittedName>
</protein>
<evidence type="ECO:0000256" key="1">
    <source>
        <dbReference type="SAM" id="SignalP"/>
    </source>
</evidence>
<reference evidence="3 4" key="1">
    <citation type="submission" date="2024-02" db="EMBL/GenBank/DDBJ databases">
        <title>Full genome sequence of Sphingomonas kaistensis.</title>
        <authorList>
            <person name="Poletto B.L."/>
            <person name="Silva G."/>
            <person name="Galante D."/>
            <person name="Campos K.R."/>
            <person name="Santos M.B.N."/>
            <person name="Sacchi C.T."/>
        </authorList>
    </citation>
    <scope>NUCLEOTIDE SEQUENCE [LARGE SCALE GENOMIC DNA]</scope>
    <source>
        <strain evidence="3 4">MA4R</strain>
    </source>
</reference>
<keyword evidence="4" id="KW-1185">Reference proteome</keyword>